<dbReference type="AlphaFoldDB" id="A0A1Y5XVM6"/>
<reference evidence="3 4" key="1">
    <citation type="submission" date="2017-04" db="EMBL/GenBank/DDBJ databases">
        <authorList>
            <person name="Afonso C.L."/>
            <person name="Miller P.J."/>
            <person name="Scott M.A."/>
            <person name="Spackman E."/>
            <person name="Goraichik I."/>
            <person name="Dimitrov K.M."/>
            <person name="Suarez D.L."/>
            <person name="Swayne D.E."/>
        </authorList>
    </citation>
    <scope>NUCLEOTIDE SEQUENCE [LARGE SCALE GENOMIC DNA]</scope>
    <source>
        <strain evidence="3 4">DSM 43828</strain>
    </source>
</reference>
<accession>A0A1Y5XVM6</accession>
<dbReference type="Pfam" id="PF01738">
    <property type="entry name" value="DLH"/>
    <property type="match status" value="1"/>
</dbReference>
<evidence type="ECO:0000313" key="4">
    <source>
        <dbReference type="Proteomes" id="UP000192674"/>
    </source>
</evidence>
<dbReference type="RefSeq" id="WP_033385157.1">
    <property type="nucleotide sequence ID" value="NZ_FWXV01000004.1"/>
</dbReference>
<dbReference type="InterPro" id="IPR002925">
    <property type="entry name" value="Dienelactn_hydro"/>
</dbReference>
<name>A0A1Y5XVM6_KIBAR</name>
<evidence type="ECO:0000259" key="2">
    <source>
        <dbReference type="Pfam" id="PF01738"/>
    </source>
</evidence>
<dbReference type="EMBL" id="FWXV01000004">
    <property type="protein sequence ID" value="SMD15244.1"/>
    <property type="molecule type" value="Genomic_DNA"/>
</dbReference>
<dbReference type="GO" id="GO:0016787">
    <property type="term" value="F:hydrolase activity"/>
    <property type="evidence" value="ECO:0007669"/>
    <property type="project" value="InterPro"/>
</dbReference>
<dbReference type="InterPro" id="IPR051049">
    <property type="entry name" value="Dienelactone_hydrolase-like"/>
</dbReference>
<evidence type="ECO:0000313" key="3">
    <source>
        <dbReference type="EMBL" id="SMD15244.1"/>
    </source>
</evidence>
<dbReference type="PANTHER" id="PTHR46623">
    <property type="entry name" value="CARBOXYMETHYLENEBUTENOLIDASE-RELATED"/>
    <property type="match status" value="1"/>
</dbReference>
<dbReference type="OrthoDB" id="3208682at2"/>
<dbReference type="InterPro" id="IPR029058">
    <property type="entry name" value="AB_hydrolase_fold"/>
</dbReference>
<protein>
    <submittedName>
        <fullName evidence="3">Carboxymethylenebutenolidase</fullName>
    </submittedName>
</protein>
<dbReference type="SUPFAM" id="SSF53474">
    <property type="entry name" value="alpha/beta-Hydrolases"/>
    <property type="match status" value="1"/>
</dbReference>
<feature type="compositionally biased region" description="Polar residues" evidence="1">
    <location>
        <begin position="51"/>
        <end position="70"/>
    </location>
</feature>
<keyword evidence="4" id="KW-1185">Reference proteome</keyword>
<dbReference type="PANTHER" id="PTHR46623:SF6">
    <property type="entry name" value="ALPHA_BETA-HYDROLASES SUPERFAMILY PROTEIN"/>
    <property type="match status" value="1"/>
</dbReference>
<dbReference type="Proteomes" id="UP000192674">
    <property type="component" value="Unassembled WGS sequence"/>
</dbReference>
<sequence length="319" mass="33847">MTDFERYVVEEHIEDFNDGVISRRELLRRVTLITGSTVATMTLLTAMGCSTEPNGSPVQPTPRTSDNPQDFATPPAQPTPDGVTVQPNDPRIRVTDLAVKGTDGAPLISYHASPANGTPAGGILVVHENRGLVPHTKDVVRRVATAGFEALAVDLLSRDGGADKLTDSAAYSAALSKRPVDAMVSDVRESLSALSATGNGVRIGMTGFCFGGGMTWNALASGVQMKAAVPFYGPAPTNIEALASVQAAVFGVYAERDARITGSKDAVEGQLKRSGRPYKVTVYPGVDHAFHNDTGARYNAAQAEAAWIATIEWFRQYVV</sequence>
<dbReference type="Gene3D" id="3.40.50.1820">
    <property type="entry name" value="alpha/beta hydrolase"/>
    <property type="match status" value="1"/>
</dbReference>
<proteinExistence type="predicted"/>
<evidence type="ECO:0000256" key="1">
    <source>
        <dbReference type="SAM" id="MobiDB-lite"/>
    </source>
</evidence>
<gene>
    <name evidence="3" type="ORF">SAMN05661093_05231</name>
</gene>
<feature type="domain" description="Dienelactone hydrolase" evidence="2">
    <location>
        <begin position="109"/>
        <end position="317"/>
    </location>
</feature>
<organism evidence="3 4">
    <name type="scientific">Kibdelosporangium aridum</name>
    <dbReference type="NCBI Taxonomy" id="2030"/>
    <lineage>
        <taxon>Bacteria</taxon>
        <taxon>Bacillati</taxon>
        <taxon>Actinomycetota</taxon>
        <taxon>Actinomycetes</taxon>
        <taxon>Pseudonocardiales</taxon>
        <taxon>Pseudonocardiaceae</taxon>
        <taxon>Kibdelosporangium</taxon>
    </lineage>
</organism>
<feature type="region of interest" description="Disordered" evidence="1">
    <location>
        <begin position="48"/>
        <end position="88"/>
    </location>
</feature>